<comment type="caution">
    <text evidence="3">The sequence shown here is derived from an EMBL/GenBank/DDBJ whole genome shotgun (WGS) entry which is preliminary data.</text>
</comment>
<dbReference type="PROSITE" id="PS51257">
    <property type="entry name" value="PROKAR_LIPOPROTEIN"/>
    <property type="match status" value="1"/>
</dbReference>
<organism evidence="3 4">
    <name type="scientific">Alienimonas chondri</name>
    <dbReference type="NCBI Taxonomy" id="2681879"/>
    <lineage>
        <taxon>Bacteria</taxon>
        <taxon>Pseudomonadati</taxon>
        <taxon>Planctomycetota</taxon>
        <taxon>Planctomycetia</taxon>
        <taxon>Planctomycetales</taxon>
        <taxon>Planctomycetaceae</taxon>
        <taxon>Alienimonas</taxon>
    </lineage>
</organism>
<evidence type="ECO:0000256" key="2">
    <source>
        <dbReference type="SAM" id="SignalP"/>
    </source>
</evidence>
<reference evidence="3 4" key="1">
    <citation type="journal article" date="2020" name="Syst. Appl. Microbiol.">
        <title>Alienimonas chondri sp. nov., a novel planctomycete isolated from the biofilm of the red alga Chondrus crispus.</title>
        <authorList>
            <person name="Vitorino I."/>
            <person name="Albuquerque L."/>
            <person name="Wiegand S."/>
            <person name="Kallscheuer N."/>
            <person name="da Costa M.S."/>
            <person name="Lobo-da-Cunha A."/>
            <person name="Jogler C."/>
            <person name="Lage O.M."/>
        </authorList>
    </citation>
    <scope>NUCLEOTIDE SEQUENCE [LARGE SCALE GENOMIC DNA]</scope>
    <source>
        <strain evidence="3 4">LzC2</strain>
    </source>
</reference>
<evidence type="ECO:0000256" key="1">
    <source>
        <dbReference type="SAM" id="MobiDB-lite"/>
    </source>
</evidence>
<evidence type="ECO:0008006" key="5">
    <source>
        <dbReference type="Google" id="ProtNLM"/>
    </source>
</evidence>
<dbReference type="Proteomes" id="UP000609651">
    <property type="component" value="Unassembled WGS sequence"/>
</dbReference>
<proteinExistence type="predicted"/>
<dbReference type="RefSeq" id="WP_171189592.1">
    <property type="nucleotide sequence ID" value="NZ_WTPX01000184.1"/>
</dbReference>
<feature type="chain" id="PRO_5047229801" description="Secreted protein" evidence="2">
    <location>
        <begin position="22"/>
        <end position="65"/>
    </location>
</feature>
<protein>
    <recommendedName>
        <fullName evidence="5">Secreted protein</fullName>
    </recommendedName>
</protein>
<gene>
    <name evidence="3" type="ORF">LzC2_37960</name>
</gene>
<dbReference type="EMBL" id="WTPX01000184">
    <property type="protein sequence ID" value="NNJ27688.1"/>
    <property type="molecule type" value="Genomic_DNA"/>
</dbReference>
<accession>A0ABX1VHT3</accession>
<feature type="region of interest" description="Disordered" evidence="1">
    <location>
        <begin position="24"/>
        <end position="65"/>
    </location>
</feature>
<feature type="signal peptide" evidence="2">
    <location>
        <begin position="1"/>
        <end position="21"/>
    </location>
</feature>
<evidence type="ECO:0000313" key="4">
    <source>
        <dbReference type="Proteomes" id="UP000609651"/>
    </source>
</evidence>
<keyword evidence="4" id="KW-1185">Reference proteome</keyword>
<feature type="compositionally biased region" description="Basic and acidic residues" evidence="1">
    <location>
        <begin position="54"/>
        <end position="65"/>
    </location>
</feature>
<name>A0ABX1VHT3_9PLAN</name>
<keyword evidence="2" id="KW-0732">Signal</keyword>
<sequence length="65" mass="6833">MLRSRLLTASALLLASCLFVGCDSEPDSEPSVGGVPPANLPESTSTTTGELDPIDDRPSEELDEE</sequence>
<evidence type="ECO:0000313" key="3">
    <source>
        <dbReference type="EMBL" id="NNJ27688.1"/>
    </source>
</evidence>